<gene>
    <name evidence="4" type="ORF">SAMN05444001_109114</name>
</gene>
<dbReference type="SUPFAM" id="SSF55545">
    <property type="entry name" value="beta-N-acetylhexosaminidase-like domain"/>
    <property type="match status" value="1"/>
</dbReference>
<keyword evidence="5" id="KW-1185">Reference proteome</keyword>
<reference evidence="4 5" key="1">
    <citation type="submission" date="2016-10" db="EMBL/GenBank/DDBJ databases">
        <authorList>
            <person name="Varghese N."/>
            <person name="Submissions S."/>
        </authorList>
    </citation>
    <scope>NUCLEOTIDE SEQUENCE [LARGE SCALE GENOMIC DNA]</scope>
    <source>
        <strain evidence="4 5">DSM 29073</strain>
    </source>
</reference>
<dbReference type="GO" id="GO:0005975">
    <property type="term" value="P:carbohydrate metabolic process"/>
    <property type="evidence" value="ECO:0007669"/>
    <property type="project" value="UniProtKB-ARBA"/>
</dbReference>
<dbReference type="Gene3D" id="3.20.20.80">
    <property type="entry name" value="Glycosidases"/>
    <property type="match status" value="1"/>
</dbReference>
<dbReference type="InterPro" id="IPR024733">
    <property type="entry name" value="NAGLU_tim-barrel"/>
</dbReference>
<evidence type="ECO:0000313" key="4">
    <source>
        <dbReference type="EMBL" id="SEF91395.1"/>
    </source>
</evidence>
<dbReference type="Gene3D" id="3.30.379.10">
    <property type="entry name" value="Chitobiase/beta-hexosaminidase domain 2-like"/>
    <property type="match status" value="1"/>
</dbReference>
<organism evidence="4 5">
    <name type="scientific">Parabacteroides chinchillae</name>
    <dbReference type="NCBI Taxonomy" id="871327"/>
    <lineage>
        <taxon>Bacteria</taxon>
        <taxon>Pseudomonadati</taxon>
        <taxon>Bacteroidota</taxon>
        <taxon>Bacteroidia</taxon>
        <taxon>Bacteroidales</taxon>
        <taxon>Tannerellaceae</taxon>
        <taxon>Parabacteroides</taxon>
    </lineage>
</organism>
<dbReference type="RefSeq" id="WP_103983453.1">
    <property type="nucleotide sequence ID" value="NZ_FNVS01000009.1"/>
</dbReference>
<keyword evidence="1" id="KW-0378">Hydrolase</keyword>
<dbReference type="PANTHER" id="PTHR12872:SF1">
    <property type="entry name" value="ALPHA-N-ACETYLGLUCOSAMINIDASE"/>
    <property type="match status" value="1"/>
</dbReference>
<dbReference type="PANTHER" id="PTHR12872">
    <property type="entry name" value="ALPHA-N-ACETYLGLUCOSAMINIDASE"/>
    <property type="match status" value="1"/>
</dbReference>
<name>A0A8G2BWR9_9BACT</name>
<dbReference type="InterPro" id="IPR029018">
    <property type="entry name" value="Hex-like_dom2"/>
</dbReference>
<dbReference type="AlphaFoldDB" id="A0A8G2BWR9"/>
<dbReference type="GO" id="GO:0016787">
    <property type="term" value="F:hydrolase activity"/>
    <property type="evidence" value="ECO:0007669"/>
    <property type="project" value="UniProtKB-KW"/>
</dbReference>
<evidence type="ECO:0000259" key="3">
    <source>
        <dbReference type="Pfam" id="PF05089"/>
    </source>
</evidence>
<evidence type="ECO:0000256" key="1">
    <source>
        <dbReference type="ARBA" id="ARBA00022801"/>
    </source>
</evidence>
<feature type="signal peptide" evidence="2">
    <location>
        <begin position="1"/>
        <end position="19"/>
    </location>
</feature>
<dbReference type="EMBL" id="FNVS01000009">
    <property type="protein sequence ID" value="SEF91395.1"/>
    <property type="molecule type" value="Genomic_DNA"/>
</dbReference>
<accession>A0A8G2BWR9</accession>
<comment type="caution">
    <text evidence="4">The sequence shown here is derived from an EMBL/GenBank/DDBJ whole genome shotgun (WGS) entry which is preliminary data.</text>
</comment>
<feature type="chain" id="PRO_5034609012" evidence="2">
    <location>
        <begin position="20"/>
        <end position="779"/>
    </location>
</feature>
<sequence>MRTPFLIIASIFISFFTQANDWKILKPTNAHRAYEIAANEFQAFYHAVTGQKLEIINTPQKGNLIVIGSDIVNRFTRDAIEKKIISPLNIGAESDSYRILSAKDDGCNFLFLAGGNGRSTLYAVYDFFEREAGCRYFWDGDIIPKADHIQMTGLDITESPRFMYRGLRYFAHRSLTRFQAEHWGPDEWEKEINWIVKKRLNLFMLRIGMDDIFQKAFPDIVPYPPTDKTLPEALPRSFYDRTTAWPLQYRGELRKHILSYARDRELIHPEDMGTMTHWYSCTPKAFLKTVQPTFNPQSGGAYLGNPTNAVWDIRDDKNLDNYWKLTQAHIDNYGSPDMFHTIGIAERETFNTREDNLEMKLYAYRRIINKLREHYPTAPVLIASWDFYLPGWKGSEIKKLLMQLNPSNTIILDYTSDLPSNKTNTHFENWGVVNKFPYTFGIFHAYEWENELRGNYDLIKQRMPIAIADPMCKGFVFWPETSHSDPLMLEFFTHNSWKPDMLTPEEILPVFCNDRYEENAKIMLEGWKAAMPVIELEDELPAQYKNIWAFAKKEITDESVKEFRDNDTKIATTLNKVPEILHILARLPYGKGNKFIDRDAIDLARTIAGRQFTAELYRYAIAQADYRAGRCKINHIKTAERRAKATLYALRDILALHDDYSMNASLKQIESVKQPVNPAFEQALKGNSENDYCRSYISEFFDYYYLPQFEHYVKEINKELAVKHIKKFPDADKMDMQYIINAFYNKPLKEMRPLNPKPRTNKTYHSILEDLAKDLEKYN</sequence>
<dbReference type="Proteomes" id="UP000236725">
    <property type="component" value="Unassembled WGS sequence"/>
</dbReference>
<keyword evidence="2" id="KW-0732">Signal</keyword>
<evidence type="ECO:0000256" key="2">
    <source>
        <dbReference type="SAM" id="SignalP"/>
    </source>
</evidence>
<proteinExistence type="predicted"/>
<evidence type="ECO:0000313" key="5">
    <source>
        <dbReference type="Proteomes" id="UP000236725"/>
    </source>
</evidence>
<dbReference type="InterPro" id="IPR007781">
    <property type="entry name" value="NAGLU"/>
</dbReference>
<feature type="domain" description="Alpha-N-acetylglucosaminidase tim-barrel" evidence="3">
    <location>
        <begin position="327"/>
        <end position="498"/>
    </location>
</feature>
<protein>
    <submittedName>
        <fullName evidence="4">Alpha-N-acetylglucosaminidase (NAGLU) tim-barrel domain-containing protein</fullName>
    </submittedName>
</protein>
<dbReference type="Pfam" id="PF05089">
    <property type="entry name" value="NAGLU"/>
    <property type="match status" value="1"/>
</dbReference>